<dbReference type="Pfam" id="PF10209">
    <property type="entry name" value="DUF2340"/>
    <property type="match status" value="1"/>
</dbReference>
<proteinExistence type="inferred from homology"/>
<organism evidence="2 3">
    <name type="scientific">Amanita thiersii Skay4041</name>
    <dbReference type="NCBI Taxonomy" id="703135"/>
    <lineage>
        <taxon>Eukaryota</taxon>
        <taxon>Fungi</taxon>
        <taxon>Dikarya</taxon>
        <taxon>Basidiomycota</taxon>
        <taxon>Agaricomycotina</taxon>
        <taxon>Agaricomycetes</taxon>
        <taxon>Agaricomycetidae</taxon>
        <taxon>Agaricales</taxon>
        <taxon>Pluteineae</taxon>
        <taxon>Amanitaceae</taxon>
        <taxon>Amanita</taxon>
    </lineage>
</organism>
<evidence type="ECO:0000313" key="2">
    <source>
        <dbReference type="EMBL" id="PFH47053.1"/>
    </source>
</evidence>
<evidence type="ECO:0000313" key="3">
    <source>
        <dbReference type="Proteomes" id="UP000242287"/>
    </source>
</evidence>
<sequence>MAQVKALANEVLPISDATITVRIIKSFEFRTERSLILHHLNLEKTSVDQLKNIVRQSIHSQSSWKPYHNVELNTLKLYSKAHGAKTTNLIINLDHDDWILDEGDIILADLGFENETEVSFFNRDSYEKFKRDPKVSKLSLNLRTEVQKQVSPLDELGLLRQCGITLKCIMKHNLRYQIESPIIRITD</sequence>
<dbReference type="PANTHER" id="PTHR18444:SF9">
    <property type="entry name" value="UPF0538 PROTEIN C2ORF76"/>
    <property type="match status" value="1"/>
</dbReference>
<keyword evidence="3" id="KW-1185">Reference proteome</keyword>
<reference evidence="2 3" key="1">
    <citation type="submission" date="2014-02" db="EMBL/GenBank/DDBJ databases">
        <title>Transposable element dynamics among asymbiotic and ectomycorrhizal Amanita fungi.</title>
        <authorList>
            <consortium name="DOE Joint Genome Institute"/>
            <person name="Hess J."/>
            <person name="Skrede I."/>
            <person name="Wolfe B."/>
            <person name="LaButti K."/>
            <person name="Ohm R.A."/>
            <person name="Grigoriev I.V."/>
            <person name="Pringle A."/>
        </authorList>
    </citation>
    <scope>NUCLEOTIDE SEQUENCE [LARGE SCALE GENOMIC DNA]</scope>
    <source>
        <strain evidence="2 3">SKay4041</strain>
    </source>
</reference>
<dbReference type="PANTHER" id="PTHR18444">
    <property type="entry name" value="UPF0538 FAMILY MEMBER"/>
    <property type="match status" value="1"/>
</dbReference>
<evidence type="ECO:0000256" key="1">
    <source>
        <dbReference type="ARBA" id="ARBA00007176"/>
    </source>
</evidence>
<dbReference type="OrthoDB" id="937at2759"/>
<dbReference type="InterPro" id="IPR018794">
    <property type="entry name" value="UPF0538"/>
</dbReference>
<name>A0A2A9NHB7_9AGAR</name>
<dbReference type="AlphaFoldDB" id="A0A2A9NHB7"/>
<dbReference type="EMBL" id="KZ302138">
    <property type="protein sequence ID" value="PFH47053.1"/>
    <property type="molecule type" value="Genomic_DNA"/>
</dbReference>
<accession>A0A2A9NHB7</accession>
<dbReference type="Proteomes" id="UP000242287">
    <property type="component" value="Unassembled WGS sequence"/>
</dbReference>
<gene>
    <name evidence="2" type="ORF">AMATHDRAFT_153050</name>
</gene>
<comment type="similarity">
    <text evidence="1">Belongs to the UPF0538 family.</text>
</comment>
<protein>
    <submittedName>
        <fullName evidence="2">Uncharacterized protein</fullName>
    </submittedName>
</protein>